<comment type="caution">
    <text evidence="7">The sequence shown here is derived from an EMBL/GenBank/DDBJ whole genome shotgun (WGS) entry which is preliminary data.</text>
</comment>
<keyword evidence="3 5" id="KW-1133">Transmembrane helix</keyword>
<proteinExistence type="predicted"/>
<name>A0A917BCT1_9ACTN</name>
<dbReference type="InterPro" id="IPR049453">
    <property type="entry name" value="Memb_transporter_dom"/>
</dbReference>
<gene>
    <name evidence="7" type="ORF">GCM10011519_08290</name>
</gene>
<feature type="transmembrane region" description="Helical" evidence="5">
    <location>
        <begin position="43"/>
        <end position="62"/>
    </location>
</feature>
<dbReference type="GO" id="GO:0016020">
    <property type="term" value="C:membrane"/>
    <property type="evidence" value="ECO:0007669"/>
    <property type="project" value="UniProtKB-SubCell"/>
</dbReference>
<feature type="transmembrane region" description="Helical" evidence="5">
    <location>
        <begin position="68"/>
        <end position="86"/>
    </location>
</feature>
<evidence type="ECO:0000259" key="6">
    <source>
        <dbReference type="Pfam" id="PF13515"/>
    </source>
</evidence>
<keyword evidence="2 5" id="KW-0812">Transmembrane</keyword>
<feature type="domain" description="Integral membrane bound transporter" evidence="6">
    <location>
        <begin position="57"/>
        <end position="178"/>
    </location>
</feature>
<evidence type="ECO:0000256" key="3">
    <source>
        <dbReference type="ARBA" id="ARBA00022989"/>
    </source>
</evidence>
<comment type="subcellular location">
    <subcellularLocation>
        <location evidence="1">Membrane</location>
        <topology evidence="1">Multi-pass membrane protein</topology>
    </subcellularLocation>
</comment>
<evidence type="ECO:0000256" key="4">
    <source>
        <dbReference type="ARBA" id="ARBA00023136"/>
    </source>
</evidence>
<sequence length="384" mass="40791">MRTHRDHGRRPRLPLVQRPGETLDLVVARGRTSMGTRLLRLRLRSWQIGQCAVAAGVAWFVAHDLIGHPMPFFAPIAAVVGLGTSYGQRLRRVGEVTVGVAVGVFLGDLLSHAIGTGYWQIALIVALSMTTALLLDAGNLLVTQAAVQSVVVSVLSANSQYAFTRWLDAVVGGVVALVAASLVPRAPLRRPREQAALVVDKVADLLRATGDCMDDGDVEHAMDVLADARSTDRFVRELQSAADEGLSVVASSPFRRRHAAGVRRMADLVGPLDNALRNTRVLARRVAIAAYRREPLPEGYPQLVRDLAACADAVADELRAGRLAEAARPGLVALGHASSAVARAHGLSGEVVLAQVRSVIADLLAVSGMDPMEATDAIPPLAET</sequence>
<reference evidence="7" key="2">
    <citation type="submission" date="2020-09" db="EMBL/GenBank/DDBJ databases">
        <authorList>
            <person name="Sun Q."/>
            <person name="Zhou Y."/>
        </authorList>
    </citation>
    <scope>NUCLEOTIDE SEQUENCE</scope>
    <source>
        <strain evidence="7">CGMCC 1.16067</strain>
    </source>
</reference>
<evidence type="ECO:0000313" key="8">
    <source>
        <dbReference type="Proteomes" id="UP000649179"/>
    </source>
</evidence>
<dbReference type="EMBL" id="BMKQ01000001">
    <property type="protein sequence ID" value="GGF37125.1"/>
    <property type="molecule type" value="Genomic_DNA"/>
</dbReference>
<dbReference type="Proteomes" id="UP000649179">
    <property type="component" value="Unassembled WGS sequence"/>
</dbReference>
<dbReference type="Pfam" id="PF13515">
    <property type="entry name" value="FUSC_2"/>
    <property type="match status" value="1"/>
</dbReference>
<reference evidence="7" key="1">
    <citation type="journal article" date="2014" name="Int. J. Syst. Evol. Microbiol.">
        <title>Complete genome sequence of Corynebacterium casei LMG S-19264T (=DSM 44701T), isolated from a smear-ripened cheese.</title>
        <authorList>
            <consortium name="US DOE Joint Genome Institute (JGI-PGF)"/>
            <person name="Walter F."/>
            <person name="Albersmeier A."/>
            <person name="Kalinowski J."/>
            <person name="Ruckert C."/>
        </authorList>
    </citation>
    <scope>NUCLEOTIDE SEQUENCE</scope>
    <source>
        <strain evidence="7">CGMCC 1.16067</strain>
    </source>
</reference>
<accession>A0A917BCT1</accession>
<protein>
    <recommendedName>
        <fullName evidence="6">Integral membrane bound transporter domain-containing protein</fullName>
    </recommendedName>
</protein>
<feature type="transmembrane region" description="Helical" evidence="5">
    <location>
        <begin position="163"/>
        <end position="183"/>
    </location>
</feature>
<evidence type="ECO:0000256" key="2">
    <source>
        <dbReference type="ARBA" id="ARBA00022692"/>
    </source>
</evidence>
<evidence type="ECO:0000256" key="1">
    <source>
        <dbReference type="ARBA" id="ARBA00004141"/>
    </source>
</evidence>
<dbReference type="AlphaFoldDB" id="A0A917BCT1"/>
<keyword evidence="8" id="KW-1185">Reference proteome</keyword>
<organism evidence="7 8">
    <name type="scientific">Marmoricola endophyticus</name>
    <dbReference type="NCBI Taxonomy" id="2040280"/>
    <lineage>
        <taxon>Bacteria</taxon>
        <taxon>Bacillati</taxon>
        <taxon>Actinomycetota</taxon>
        <taxon>Actinomycetes</taxon>
        <taxon>Propionibacteriales</taxon>
        <taxon>Nocardioidaceae</taxon>
        <taxon>Marmoricola</taxon>
    </lineage>
</organism>
<evidence type="ECO:0000256" key="5">
    <source>
        <dbReference type="SAM" id="Phobius"/>
    </source>
</evidence>
<keyword evidence="4 5" id="KW-0472">Membrane</keyword>
<feature type="transmembrane region" description="Helical" evidence="5">
    <location>
        <begin position="93"/>
        <end position="111"/>
    </location>
</feature>
<evidence type="ECO:0000313" key="7">
    <source>
        <dbReference type="EMBL" id="GGF37125.1"/>
    </source>
</evidence>
<feature type="transmembrane region" description="Helical" evidence="5">
    <location>
        <begin position="117"/>
        <end position="135"/>
    </location>
</feature>